<dbReference type="PANTHER" id="PTHR30204">
    <property type="entry name" value="REDOX-CYCLING DRUG-SENSING TRANSCRIPTIONAL ACTIVATOR SOXR"/>
    <property type="match status" value="1"/>
</dbReference>
<sequence>MAYKISELAKLAGISSRTLRYYDEIGLLKAIRIKDSNYRVYTEKEVNKLQHILILKTMGFDLESIEIMLKDINESKRLKMLENHLNSLHSKKNQIETIIHNVETTIRSMKGEVAMNDNDKFEGLKDQMITENETNYKDEVINRWGIDAYEASKKAFKNFSKGDFDEFNKLASNLIEILIVLKNDSSHKELRKKAFVTHKEWLTMAWNGKYDSEAHFNLVDMYVNDPRFKKYYDQHGVGLAELLKEVVQEEIILNIKQK</sequence>
<dbReference type="InParanoid" id="A0A061AA43"/>
<dbReference type="STRING" id="35623.Aocu_01810"/>
<evidence type="ECO:0000256" key="4">
    <source>
        <dbReference type="ARBA" id="ARBA00023163"/>
    </source>
</evidence>
<dbReference type="AlphaFoldDB" id="A0A061AA43"/>
<evidence type="ECO:0000256" key="3">
    <source>
        <dbReference type="ARBA" id="ARBA00023159"/>
    </source>
</evidence>
<dbReference type="PRINTS" id="PR00040">
    <property type="entry name" value="HTHMERR"/>
</dbReference>
<dbReference type="Proteomes" id="UP000032434">
    <property type="component" value="Chromosome 1"/>
</dbReference>
<name>A0A061AA43_9MOLU</name>
<dbReference type="InterPro" id="IPR047057">
    <property type="entry name" value="MerR_fam"/>
</dbReference>
<dbReference type="CDD" id="cd01106">
    <property type="entry name" value="HTH_TipAL-Mta"/>
    <property type="match status" value="1"/>
</dbReference>
<dbReference type="Gene3D" id="1.10.490.50">
    <property type="entry name" value="Antibiotic binding domain of TipA-like multidrug resistance regulators"/>
    <property type="match status" value="1"/>
</dbReference>
<dbReference type="SUPFAM" id="SSF46955">
    <property type="entry name" value="Putative DNA-binding domain"/>
    <property type="match status" value="1"/>
</dbReference>
<dbReference type="PROSITE" id="PS50937">
    <property type="entry name" value="HTH_MERR_2"/>
    <property type="match status" value="1"/>
</dbReference>
<dbReference type="InterPro" id="IPR009061">
    <property type="entry name" value="DNA-bd_dom_put_sf"/>
</dbReference>
<dbReference type="SMART" id="SM00422">
    <property type="entry name" value="HTH_MERR"/>
    <property type="match status" value="1"/>
</dbReference>
<keyword evidence="2" id="KW-0238">DNA-binding</keyword>
<evidence type="ECO:0000313" key="7">
    <source>
        <dbReference type="Proteomes" id="UP000032434"/>
    </source>
</evidence>
<dbReference type="RefSeq" id="WP_045748827.1">
    <property type="nucleotide sequence ID" value="NZ_FUZK01000002.1"/>
</dbReference>
<organism evidence="6 7">
    <name type="scientific">Acholeplasma oculi</name>
    <dbReference type="NCBI Taxonomy" id="35623"/>
    <lineage>
        <taxon>Bacteria</taxon>
        <taxon>Bacillati</taxon>
        <taxon>Mycoplasmatota</taxon>
        <taxon>Mollicutes</taxon>
        <taxon>Acholeplasmatales</taxon>
        <taxon>Acholeplasmataceae</taxon>
        <taxon>Acholeplasma</taxon>
    </lineage>
</organism>
<feature type="domain" description="HTH merR-type" evidence="5">
    <location>
        <begin position="2"/>
        <end position="71"/>
    </location>
</feature>
<dbReference type="InterPro" id="IPR000551">
    <property type="entry name" value="MerR-type_HTH_dom"/>
</dbReference>
<keyword evidence="7" id="KW-1185">Reference proteome</keyword>
<evidence type="ECO:0000313" key="6">
    <source>
        <dbReference type="EMBL" id="CDR30254.1"/>
    </source>
</evidence>
<dbReference type="SUPFAM" id="SSF89082">
    <property type="entry name" value="Antibiotic binding domain of TipA-like multidrug resistance regulators"/>
    <property type="match status" value="1"/>
</dbReference>
<protein>
    <submittedName>
        <fullName evidence="6">MerR family transcriptional regulator</fullName>
    </submittedName>
</protein>
<dbReference type="FunCoup" id="A0A061AA43">
    <property type="interactions" value="10"/>
</dbReference>
<dbReference type="HOGENOM" id="CLU_060077_0_3_14"/>
<dbReference type="PANTHER" id="PTHR30204:SF90">
    <property type="entry name" value="HTH-TYPE TRANSCRIPTIONAL ACTIVATOR MTA"/>
    <property type="match status" value="1"/>
</dbReference>
<dbReference type="Pfam" id="PF07739">
    <property type="entry name" value="TipAS"/>
    <property type="match status" value="1"/>
</dbReference>
<dbReference type="Pfam" id="PF13411">
    <property type="entry name" value="MerR_1"/>
    <property type="match status" value="1"/>
</dbReference>
<keyword evidence="1" id="KW-0805">Transcription regulation</keyword>
<dbReference type="OrthoDB" id="9814833at2"/>
<accession>A0A061AA43</accession>
<dbReference type="PROSITE" id="PS00552">
    <property type="entry name" value="HTH_MERR_1"/>
    <property type="match status" value="1"/>
</dbReference>
<dbReference type="EMBL" id="LK028559">
    <property type="protein sequence ID" value="CDR30254.1"/>
    <property type="molecule type" value="Genomic_DNA"/>
</dbReference>
<dbReference type="PATRIC" id="fig|35623.3.peg.180"/>
<keyword evidence="3" id="KW-0010">Activator</keyword>
<dbReference type="InterPro" id="IPR036244">
    <property type="entry name" value="TipA-like_antibiotic-bd"/>
</dbReference>
<dbReference type="GO" id="GO:0003700">
    <property type="term" value="F:DNA-binding transcription factor activity"/>
    <property type="evidence" value="ECO:0007669"/>
    <property type="project" value="InterPro"/>
</dbReference>
<evidence type="ECO:0000256" key="1">
    <source>
        <dbReference type="ARBA" id="ARBA00023015"/>
    </source>
</evidence>
<reference evidence="7" key="1">
    <citation type="submission" date="2014-05" db="EMBL/GenBank/DDBJ databases">
        <authorList>
            <person name="Kube M."/>
        </authorList>
    </citation>
    <scope>NUCLEOTIDE SEQUENCE [LARGE SCALE GENOMIC DNA]</scope>
</reference>
<dbReference type="KEGG" id="aoc:Aocu_01810"/>
<evidence type="ECO:0000256" key="2">
    <source>
        <dbReference type="ARBA" id="ARBA00023125"/>
    </source>
</evidence>
<gene>
    <name evidence="6" type="ORF">Aocu_01810</name>
</gene>
<proteinExistence type="predicted"/>
<dbReference type="GO" id="GO:0003677">
    <property type="term" value="F:DNA binding"/>
    <property type="evidence" value="ECO:0007669"/>
    <property type="project" value="UniProtKB-KW"/>
</dbReference>
<dbReference type="InterPro" id="IPR012925">
    <property type="entry name" value="TipAS_dom"/>
</dbReference>
<evidence type="ECO:0000259" key="5">
    <source>
        <dbReference type="PROSITE" id="PS50937"/>
    </source>
</evidence>
<keyword evidence="4" id="KW-0804">Transcription</keyword>
<dbReference type="Gene3D" id="1.10.1660.10">
    <property type="match status" value="1"/>
</dbReference>